<dbReference type="HOGENOM" id="CLU_983885_0_0_1"/>
<dbReference type="PANTHER" id="PTHR43433:SF10">
    <property type="entry name" value="AB HYDROLASE-1 DOMAIN-CONTAINING PROTEIN"/>
    <property type="match status" value="1"/>
</dbReference>
<evidence type="ECO:0000313" key="3">
    <source>
        <dbReference type="EMBL" id="EKM60921.1"/>
    </source>
</evidence>
<dbReference type="GeneID" id="18910657"/>
<evidence type="ECO:0000313" key="4">
    <source>
        <dbReference type="Proteomes" id="UP000008370"/>
    </source>
</evidence>
<reference evidence="3 4" key="1">
    <citation type="journal article" date="2012" name="BMC Genomics">
        <title>Comparative genomics of the white-rot fungi, Phanerochaete carnosa and P. chrysosporium, to elucidate the genetic basis of the distinct wood types they colonize.</title>
        <authorList>
            <person name="Suzuki H."/>
            <person name="MacDonald J."/>
            <person name="Syed K."/>
            <person name="Salamov A."/>
            <person name="Hori C."/>
            <person name="Aerts A."/>
            <person name="Henrissat B."/>
            <person name="Wiebenga A."/>
            <person name="vanKuyk P.A."/>
            <person name="Barry K."/>
            <person name="Lindquist E."/>
            <person name="LaButti K."/>
            <person name="Lapidus A."/>
            <person name="Lucas S."/>
            <person name="Coutinho P."/>
            <person name="Gong Y."/>
            <person name="Samejima M."/>
            <person name="Mahadevan R."/>
            <person name="Abou-Zaid M."/>
            <person name="de Vries R.P."/>
            <person name="Igarashi K."/>
            <person name="Yadav J.S."/>
            <person name="Grigoriev I.V."/>
            <person name="Master E.R."/>
        </authorList>
    </citation>
    <scope>NUCLEOTIDE SEQUENCE [LARGE SCALE GENOMIC DNA]</scope>
    <source>
        <strain evidence="3 4">HHB-10118-sp</strain>
    </source>
</reference>
<name>K5VD77_PHACS</name>
<feature type="region of interest" description="Disordered" evidence="1">
    <location>
        <begin position="57"/>
        <end position="112"/>
    </location>
</feature>
<dbReference type="STRING" id="650164.K5VD77"/>
<dbReference type="Pfam" id="PF00561">
    <property type="entry name" value="Abhydrolase_1"/>
    <property type="match status" value="1"/>
</dbReference>
<dbReference type="PANTHER" id="PTHR43433">
    <property type="entry name" value="HYDROLASE, ALPHA/BETA FOLD FAMILY PROTEIN"/>
    <property type="match status" value="1"/>
</dbReference>
<dbReference type="Gene3D" id="3.40.50.1820">
    <property type="entry name" value="alpha/beta hydrolase"/>
    <property type="match status" value="1"/>
</dbReference>
<proteinExistence type="predicted"/>
<dbReference type="InterPro" id="IPR000073">
    <property type="entry name" value="AB_hydrolase_1"/>
</dbReference>
<dbReference type="AlphaFoldDB" id="K5VD77"/>
<dbReference type="SUPFAM" id="SSF53474">
    <property type="entry name" value="alpha/beta-Hydrolases"/>
    <property type="match status" value="1"/>
</dbReference>
<dbReference type="InterPro" id="IPR029058">
    <property type="entry name" value="AB_hydrolase_fold"/>
</dbReference>
<organism evidence="3 4">
    <name type="scientific">Phanerochaete carnosa (strain HHB-10118-sp)</name>
    <name type="common">White-rot fungus</name>
    <name type="synonym">Peniophora carnosa</name>
    <dbReference type="NCBI Taxonomy" id="650164"/>
    <lineage>
        <taxon>Eukaryota</taxon>
        <taxon>Fungi</taxon>
        <taxon>Dikarya</taxon>
        <taxon>Basidiomycota</taxon>
        <taxon>Agaricomycotina</taxon>
        <taxon>Agaricomycetes</taxon>
        <taxon>Polyporales</taxon>
        <taxon>Phanerochaetaceae</taxon>
        <taxon>Phanerochaete</taxon>
    </lineage>
</organism>
<accession>K5VD77</accession>
<dbReference type="EMBL" id="JH930468">
    <property type="protein sequence ID" value="EKM60921.1"/>
    <property type="molecule type" value="Genomic_DNA"/>
</dbReference>
<gene>
    <name evidence="3" type="ORF">PHACADRAFT_190048</name>
</gene>
<evidence type="ECO:0000259" key="2">
    <source>
        <dbReference type="Pfam" id="PF00561"/>
    </source>
</evidence>
<keyword evidence="4" id="KW-1185">Reference proteome</keyword>
<dbReference type="KEGG" id="pco:PHACADRAFT_190048"/>
<dbReference type="InParanoid" id="K5VD77"/>
<dbReference type="Proteomes" id="UP000008370">
    <property type="component" value="Unassembled WGS sequence"/>
</dbReference>
<dbReference type="OrthoDB" id="435520at2759"/>
<feature type="compositionally biased region" description="Polar residues" evidence="1">
    <location>
        <begin position="60"/>
        <end position="81"/>
    </location>
</feature>
<dbReference type="InterPro" id="IPR050471">
    <property type="entry name" value="AB_hydrolase"/>
</dbReference>
<evidence type="ECO:0000256" key="1">
    <source>
        <dbReference type="SAM" id="MobiDB-lite"/>
    </source>
</evidence>
<protein>
    <recommendedName>
        <fullName evidence="2">AB hydrolase-1 domain-containing protein</fullName>
    </recommendedName>
</protein>
<feature type="domain" description="AB hydrolase-1" evidence="2">
    <location>
        <begin position="193"/>
        <end position="276"/>
    </location>
</feature>
<dbReference type="RefSeq" id="XP_007390362.1">
    <property type="nucleotide sequence ID" value="XM_007390300.1"/>
</dbReference>
<sequence>MPFDVFLVTDCHGGRTLEPTLKRTQLLAKSPALDGVDEDGDLVSRSSVDTIAEEVRRTIRAQTKSPISSRNQSRTRTTLSKAQAAGTDHPRSPLSDSARDSSTYSRPEDLDSAIPAPLDLSSLAKSSVDPPSQAIAQYLRSSRLTTVLRLTRGPHASRESPLNVSLSDLGSATGVPLVVFLGLGCVRHIMGLYDEMAELLGVRLITVDRWGLGRTDSPRNRLAKGIPEWASVVEEVLDRLNIDQCSVMAHSAGAPYALAFANRFPERIRGDVCLLAPWLVTSG</sequence>